<dbReference type="Pfam" id="PF02840">
    <property type="entry name" value="Prp18"/>
    <property type="match status" value="1"/>
</dbReference>
<evidence type="ECO:0000256" key="2">
    <source>
        <dbReference type="ARBA" id="ARBA00008137"/>
    </source>
</evidence>
<comment type="similarity">
    <text evidence="2">Belongs to the PRP18 family.</text>
</comment>
<evidence type="ECO:0000259" key="10">
    <source>
        <dbReference type="SMART" id="SM00500"/>
    </source>
</evidence>
<dbReference type="Proteomes" id="UP000729913">
    <property type="component" value="Unassembled WGS sequence"/>
</dbReference>
<keyword evidence="4" id="KW-0507">mRNA processing</keyword>
<organism evidence="11 12">
    <name type="scientific">Cotesia typhae</name>
    <dbReference type="NCBI Taxonomy" id="2053667"/>
    <lineage>
        <taxon>Eukaryota</taxon>
        <taxon>Metazoa</taxon>
        <taxon>Ecdysozoa</taxon>
        <taxon>Arthropoda</taxon>
        <taxon>Hexapoda</taxon>
        <taxon>Insecta</taxon>
        <taxon>Pterygota</taxon>
        <taxon>Neoptera</taxon>
        <taxon>Endopterygota</taxon>
        <taxon>Hymenoptera</taxon>
        <taxon>Apocrita</taxon>
        <taxon>Ichneumonoidea</taxon>
        <taxon>Braconidae</taxon>
        <taxon>Microgastrinae</taxon>
        <taxon>Cotesia</taxon>
    </lineage>
</organism>
<evidence type="ECO:0000313" key="11">
    <source>
        <dbReference type="EMBL" id="KAG8034126.1"/>
    </source>
</evidence>
<dbReference type="EMBL" id="JAAOIC020000071">
    <property type="protein sequence ID" value="KAG8034126.1"/>
    <property type="molecule type" value="Genomic_DNA"/>
</dbReference>
<evidence type="ECO:0000256" key="8">
    <source>
        <dbReference type="ARBA" id="ARBA00031388"/>
    </source>
</evidence>
<dbReference type="OrthoDB" id="10261918at2759"/>
<dbReference type="SMART" id="SM00500">
    <property type="entry name" value="SFM"/>
    <property type="match status" value="1"/>
</dbReference>
<feature type="domain" description="Pre-mRNA processing factor 4 (PRP4)-like" evidence="10">
    <location>
        <begin position="379"/>
        <end position="429"/>
    </location>
</feature>
<keyword evidence="7" id="KW-0539">Nucleus</keyword>
<keyword evidence="5" id="KW-0747">Spliceosome</keyword>
<dbReference type="GO" id="GO:0016607">
    <property type="term" value="C:nuclear speck"/>
    <property type="evidence" value="ECO:0007669"/>
    <property type="project" value="UniProtKB-SubCell"/>
</dbReference>
<dbReference type="AlphaFoldDB" id="A0A8J5UVV0"/>
<comment type="caution">
    <text evidence="11">The sequence shown here is derived from an EMBL/GenBank/DDBJ whole genome shotgun (WGS) entry which is preliminary data.</text>
</comment>
<proteinExistence type="inferred from homology"/>
<dbReference type="Pfam" id="PF08799">
    <property type="entry name" value="PRP4"/>
    <property type="match status" value="1"/>
</dbReference>
<dbReference type="GO" id="GO:0000350">
    <property type="term" value="P:generation of catalytic spliceosome for second transesterification step"/>
    <property type="evidence" value="ECO:0007669"/>
    <property type="project" value="TreeGrafter"/>
</dbReference>
<gene>
    <name evidence="11" type="ORF">G9C98_004579</name>
</gene>
<evidence type="ECO:0000256" key="1">
    <source>
        <dbReference type="ARBA" id="ARBA00004324"/>
    </source>
</evidence>
<dbReference type="PANTHER" id="PTHR13007">
    <property type="entry name" value="PRE-MRNA SPLICING FACTOR-RELATED"/>
    <property type="match status" value="1"/>
</dbReference>
<evidence type="ECO:0000256" key="6">
    <source>
        <dbReference type="ARBA" id="ARBA00023187"/>
    </source>
</evidence>
<reference evidence="11" key="2">
    <citation type="submission" date="2021-04" db="EMBL/GenBank/DDBJ databases">
        <title>Genome-wide patterns of bracovirus chromosomal integration into multiple host tissues during parasitism.</title>
        <authorList>
            <person name="Chebbi M.A.C."/>
        </authorList>
    </citation>
    <scope>NUCLEOTIDE SEQUENCE</scope>
    <source>
        <tissue evidence="11">Whole body</tissue>
    </source>
</reference>
<dbReference type="PANTHER" id="PTHR13007:SF19">
    <property type="entry name" value="PRE-MRNA-SPLICING FACTOR 18"/>
    <property type="match status" value="1"/>
</dbReference>
<protein>
    <recommendedName>
        <fullName evidence="3">Pre-mRNA-splicing factor 18</fullName>
    </recommendedName>
    <alternativeName>
        <fullName evidence="8">PRP18 homolog</fullName>
    </alternativeName>
</protein>
<keyword evidence="6" id="KW-0508">mRNA splicing</keyword>
<sequence>MDYYDEHWLTNIQVENYCFYNDIMSLWKNSELVLQNMISRLQKSKTVWSFIDQVSSMNSQIHFHHNNLRTKGHFIIHSKKVKNIFSNVKNCKCISDLWTRITAETVNSTDFVLRMANHLIPVLQSLDDLPQMSANEVVEVDSTPPVGLLTNPTSMDHNYNFSSDQSDHEESSDSNINPDLIGIDNDLSFPAVENLSESIDGNGNDRSELTNMGNNLPELGLLEGTGLPDPIVMSESTDVNNGVLTIASENEIIISSEQPDINQPYIYAQQCLGCFNDLIEVGYKPCNHAPFCWSCNNKWHDEAIANGESFTCILNFKKRKELEESNLLQNKRKYFKVAELTSNKVETSESNNNNTDTINTVENKNSEGSVENTVEHQKLSRPEVIKRLRERSEPILLFGESELESFQRLRKCEILQPEVNKGFRNDFQEAMDQVDQAYLNELLSSSKPTNECNKGDVNIPDEQVTYEDIEKMSVKLNRGDRDFDMSVITQFLQFLVLMWGMQLNSRSAAEKMSTKGKMASATYAQTREYLKPLLRKLKNKSLPEDITDSLTEIVKHLLERNYILASDAYLQMAIGNSPWPIGVTMVGIHARTGREKDFFKNVAHVMNDETQRKYIQALKRLMTKCQEYYPTDPSRCVEYTKV</sequence>
<feature type="compositionally biased region" description="Low complexity" evidence="9">
    <location>
        <begin position="346"/>
        <end position="363"/>
    </location>
</feature>
<dbReference type="InterPro" id="IPR004098">
    <property type="entry name" value="Prp18"/>
</dbReference>
<evidence type="ECO:0000256" key="4">
    <source>
        <dbReference type="ARBA" id="ARBA00022664"/>
    </source>
</evidence>
<accession>A0A8J5UVV0</accession>
<dbReference type="FunFam" id="1.20.940.10:FF:000002">
    <property type="entry name" value="Pre-mRNA processing factor 18"/>
    <property type="match status" value="1"/>
</dbReference>
<feature type="region of interest" description="Disordered" evidence="9">
    <location>
        <begin position="143"/>
        <end position="176"/>
    </location>
</feature>
<dbReference type="InterPro" id="IPR014906">
    <property type="entry name" value="PRP4-like"/>
</dbReference>
<feature type="compositionally biased region" description="Polar residues" evidence="9">
    <location>
        <begin position="150"/>
        <end position="161"/>
    </location>
</feature>
<evidence type="ECO:0000256" key="5">
    <source>
        <dbReference type="ARBA" id="ARBA00022728"/>
    </source>
</evidence>
<evidence type="ECO:0000256" key="7">
    <source>
        <dbReference type="ARBA" id="ARBA00023242"/>
    </source>
</evidence>
<name>A0A8J5UVV0_9HYME</name>
<dbReference type="GO" id="GO:0071021">
    <property type="term" value="C:U2-type post-spliceosomal complex"/>
    <property type="evidence" value="ECO:0007669"/>
    <property type="project" value="TreeGrafter"/>
</dbReference>
<dbReference type="GO" id="GO:0046540">
    <property type="term" value="C:U4/U6 x U5 tri-snRNP complex"/>
    <property type="evidence" value="ECO:0007669"/>
    <property type="project" value="TreeGrafter"/>
</dbReference>
<dbReference type="InterPro" id="IPR039979">
    <property type="entry name" value="PRPF18"/>
</dbReference>
<comment type="subcellular location">
    <subcellularLocation>
        <location evidence="1">Nucleus speckle</location>
    </subcellularLocation>
</comment>
<feature type="region of interest" description="Disordered" evidence="9">
    <location>
        <begin position="346"/>
        <end position="377"/>
    </location>
</feature>
<evidence type="ECO:0000313" key="12">
    <source>
        <dbReference type="Proteomes" id="UP000729913"/>
    </source>
</evidence>
<dbReference type="GO" id="GO:0005682">
    <property type="term" value="C:U5 snRNP"/>
    <property type="evidence" value="ECO:0007669"/>
    <property type="project" value="TreeGrafter"/>
</dbReference>
<keyword evidence="12" id="KW-1185">Reference proteome</keyword>
<evidence type="ECO:0000256" key="9">
    <source>
        <dbReference type="SAM" id="MobiDB-lite"/>
    </source>
</evidence>
<dbReference type="FunFam" id="4.10.280.110:FF:000001">
    <property type="entry name" value="pre-mRNA-splicing factor 18 isoform X2"/>
    <property type="match status" value="1"/>
</dbReference>
<evidence type="ECO:0000256" key="3">
    <source>
        <dbReference type="ARBA" id="ARBA00018242"/>
    </source>
</evidence>
<reference evidence="11" key="1">
    <citation type="submission" date="2020-03" db="EMBL/GenBank/DDBJ databases">
        <authorList>
            <person name="Chebbi M.A."/>
            <person name="Drezen J.M."/>
        </authorList>
    </citation>
    <scope>NUCLEOTIDE SEQUENCE</scope>
    <source>
        <tissue evidence="11">Whole body</tissue>
    </source>
</reference>